<dbReference type="EMBL" id="OBQC01000001">
    <property type="protein sequence ID" value="SOC35141.1"/>
    <property type="molecule type" value="Genomic_DNA"/>
</dbReference>
<dbReference type="AlphaFoldDB" id="A0A285U4E5"/>
<accession>A0A285U4E5</accession>
<dbReference type="OrthoDB" id="2734037at2"/>
<dbReference type="Proteomes" id="UP000219252">
    <property type="component" value="Unassembled WGS sequence"/>
</dbReference>
<dbReference type="PROSITE" id="PS50965">
    <property type="entry name" value="NERD"/>
    <property type="match status" value="1"/>
</dbReference>
<proteinExistence type="predicted"/>
<reference evidence="3" key="1">
    <citation type="submission" date="2017-08" db="EMBL/GenBank/DDBJ databases">
        <authorList>
            <person name="Varghese N."/>
            <person name="Submissions S."/>
        </authorList>
    </citation>
    <scope>NUCLEOTIDE SEQUENCE [LARGE SCALE GENOMIC DNA]</scope>
    <source>
        <strain evidence="3">JC23</strain>
    </source>
</reference>
<protein>
    <submittedName>
        <fullName evidence="2">Nuclease-like protein</fullName>
    </submittedName>
</protein>
<organism evidence="2 3">
    <name type="scientific">Ureibacillus acetophenoni</name>
    <dbReference type="NCBI Taxonomy" id="614649"/>
    <lineage>
        <taxon>Bacteria</taxon>
        <taxon>Bacillati</taxon>
        <taxon>Bacillota</taxon>
        <taxon>Bacilli</taxon>
        <taxon>Bacillales</taxon>
        <taxon>Caryophanaceae</taxon>
        <taxon>Ureibacillus</taxon>
    </lineage>
</organism>
<evidence type="ECO:0000259" key="1">
    <source>
        <dbReference type="PROSITE" id="PS50965"/>
    </source>
</evidence>
<dbReference type="RefSeq" id="WP_097147832.1">
    <property type="nucleotide sequence ID" value="NZ_OBQC01000001.1"/>
</dbReference>
<feature type="domain" description="NERD" evidence="1">
    <location>
        <begin position="11"/>
        <end position="128"/>
    </location>
</feature>
<sequence>MIEANLSKLKSGIIGEQRLFRMLESYRNHFPYKVVKDVSLDAGGKFQIDCMILTPKLIFILESKNIGGKLYFEKNPERLVRVKENGETSVLESPEIQVERNVALFNWWLEQQGLKIPVVGAFVFTSSTPPLILKGPERVTSLFPKSIFYYLHQKWNEYNDREQCLSKGDIDKLSKIIQIECKKNRFEQYPLRKSWNLDTVQIVNGVRCLKCSRIGMARLYGKWQCPACNHSDKDSHIPTLQEWFIFNKDQITNAECRDYLMITDRHLAKRLLKHENLLEFFSYKSTYYKWKW</sequence>
<gene>
    <name evidence="2" type="ORF">SAMN05877842_101276</name>
</gene>
<keyword evidence="3" id="KW-1185">Reference proteome</keyword>
<evidence type="ECO:0000313" key="3">
    <source>
        <dbReference type="Proteomes" id="UP000219252"/>
    </source>
</evidence>
<name>A0A285U4E5_9BACL</name>
<evidence type="ECO:0000313" key="2">
    <source>
        <dbReference type="EMBL" id="SOC35141.1"/>
    </source>
</evidence>
<dbReference type="InterPro" id="IPR011528">
    <property type="entry name" value="NERD"/>
</dbReference>
<dbReference type="Pfam" id="PF08378">
    <property type="entry name" value="NERD"/>
    <property type="match status" value="1"/>
</dbReference>